<protein>
    <submittedName>
        <fullName evidence="1">Uncharacterized protein</fullName>
    </submittedName>
</protein>
<sequence>MEAVQPLLSYTGEALGGPGASHAALFYSPVAPTYTTAAPVSPIHCPPSPPSASYPLPAGLLAFSPCDM</sequence>
<evidence type="ECO:0000313" key="2">
    <source>
        <dbReference type="Proteomes" id="UP000324222"/>
    </source>
</evidence>
<gene>
    <name evidence="1" type="ORF">E2C01_033417</name>
</gene>
<reference evidence="1 2" key="1">
    <citation type="submission" date="2019-05" db="EMBL/GenBank/DDBJ databases">
        <title>Another draft genome of Portunus trituberculatus and its Hox gene families provides insights of decapod evolution.</title>
        <authorList>
            <person name="Jeong J.-H."/>
            <person name="Song I."/>
            <person name="Kim S."/>
            <person name="Choi T."/>
            <person name="Kim D."/>
            <person name="Ryu S."/>
            <person name="Kim W."/>
        </authorList>
    </citation>
    <scope>NUCLEOTIDE SEQUENCE [LARGE SCALE GENOMIC DNA]</scope>
    <source>
        <tissue evidence="1">Muscle</tissue>
    </source>
</reference>
<evidence type="ECO:0000313" key="1">
    <source>
        <dbReference type="EMBL" id="MPC39866.1"/>
    </source>
</evidence>
<organism evidence="1 2">
    <name type="scientific">Portunus trituberculatus</name>
    <name type="common">Swimming crab</name>
    <name type="synonym">Neptunus trituberculatus</name>
    <dbReference type="NCBI Taxonomy" id="210409"/>
    <lineage>
        <taxon>Eukaryota</taxon>
        <taxon>Metazoa</taxon>
        <taxon>Ecdysozoa</taxon>
        <taxon>Arthropoda</taxon>
        <taxon>Crustacea</taxon>
        <taxon>Multicrustacea</taxon>
        <taxon>Malacostraca</taxon>
        <taxon>Eumalacostraca</taxon>
        <taxon>Eucarida</taxon>
        <taxon>Decapoda</taxon>
        <taxon>Pleocyemata</taxon>
        <taxon>Brachyura</taxon>
        <taxon>Eubrachyura</taxon>
        <taxon>Portunoidea</taxon>
        <taxon>Portunidae</taxon>
        <taxon>Portuninae</taxon>
        <taxon>Portunus</taxon>
    </lineage>
</organism>
<proteinExistence type="predicted"/>
<accession>A0A5B7F3D2</accession>
<dbReference type="AlphaFoldDB" id="A0A5B7F3D2"/>
<dbReference type="Proteomes" id="UP000324222">
    <property type="component" value="Unassembled WGS sequence"/>
</dbReference>
<dbReference type="EMBL" id="VSRR010004502">
    <property type="protein sequence ID" value="MPC39866.1"/>
    <property type="molecule type" value="Genomic_DNA"/>
</dbReference>
<keyword evidence="2" id="KW-1185">Reference proteome</keyword>
<name>A0A5B7F3D2_PORTR</name>
<comment type="caution">
    <text evidence="1">The sequence shown here is derived from an EMBL/GenBank/DDBJ whole genome shotgun (WGS) entry which is preliminary data.</text>
</comment>